<feature type="region of interest" description="Disordered" evidence="1">
    <location>
        <begin position="1"/>
        <end position="102"/>
    </location>
</feature>
<protein>
    <submittedName>
        <fullName evidence="2">Uncharacterized protein</fullName>
    </submittedName>
</protein>
<organism evidence="2 3">
    <name type="scientific">Sousa chinensis</name>
    <name type="common">Indo-pacific humpbacked dolphin</name>
    <name type="synonym">Steno chinensis</name>
    <dbReference type="NCBI Taxonomy" id="103600"/>
    <lineage>
        <taxon>Eukaryota</taxon>
        <taxon>Metazoa</taxon>
        <taxon>Chordata</taxon>
        <taxon>Craniata</taxon>
        <taxon>Vertebrata</taxon>
        <taxon>Euteleostomi</taxon>
        <taxon>Mammalia</taxon>
        <taxon>Eutheria</taxon>
        <taxon>Laurasiatheria</taxon>
        <taxon>Artiodactyla</taxon>
        <taxon>Whippomorpha</taxon>
        <taxon>Cetacea</taxon>
        <taxon>Odontoceti</taxon>
        <taxon>Delphinidae</taxon>
        <taxon>Sousa</taxon>
    </lineage>
</organism>
<proteinExistence type="predicted"/>
<keyword evidence="3" id="KW-1185">Reference proteome</keyword>
<sequence length="130" mass="13558">TPARHSRPPPPPPPPPPRAGARRSHPPRPADARPNRRRLPCSYSQDHGSPGSPAHGLAPPARPRPASWGPAHWPARPGGGDGLLRQVGPATGSRAPGAGCQLRFSPQTVRSLVGRVSLPVRLAAGQAEEP</sequence>
<dbReference type="Proteomes" id="UP000295264">
    <property type="component" value="Unassembled WGS sequence"/>
</dbReference>
<accession>A0A484GVD0</accession>
<comment type="caution">
    <text evidence="2">The sequence shown here is derived from an EMBL/GenBank/DDBJ whole genome shotgun (WGS) entry which is preliminary data.</text>
</comment>
<evidence type="ECO:0000313" key="2">
    <source>
        <dbReference type="EMBL" id="TEA39867.1"/>
    </source>
</evidence>
<name>A0A484GVD0_SOUCH</name>
<dbReference type="EMBL" id="QWLN02003562">
    <property type="protein sequence ID" value="TEA39867.1"/>
    <property type="molecule type" value="Genomic_DNA"/>
</dbReference>
<dbReference type="AlphaFoldDB" id="A0A484GVD0"/>
<feature type="compositionally biased region" description="Pro residues" evidence="1">
    <location>
        <begin position="8"/>
        <end position="18"/>
    </location>
</feature>
<evidence type="ECO:0000313" key="3">
    <source>
        <dbReference type="Proteomes" id="UP000295264"/>
    </source>
</evidence>
<evidence type="ECO:0000256" key="1">
    <source>
        <dbReference type="SAM" id="MobiDB-lite"/>
    </source>
</evidence>
<feature type="non-terminal residue" evidence="2">
    <location>
        <position position="1"/>
    </location>
</feature>
<reference evidence="2 3" key="1">
    <citation type="journal article" date="2018" name="Genomics">
        <title>Molecular footprints of inshore aquatic adaptation in Indo-Pacific humpback dolphin (Sousa chinensis).</title>
        <authorList>
            <person name="Ming Y."/>
            <person name="Jian J."/>
            <person name="Yu F."/>
            <person name="Yu X."/>
            <person name="Wang J."/>
            <person name="Liu W."/>
        </authorList>
    </citation>
    <scope>NUCLEOTIDE SEQUENCE [LARGE SCALE GENOMIC DNA]</scope>
    <source>
        <strain evidence="2">MY-2018</strain>
        <tissue evidence="2">Skin</tissue>
    </source>
</reference>
<gene>
    <name evidence="2" type="ORF">DBR06_SOUSAS42010003</name>
</gene>